<keyword evidence="2" id="KW-1185">Reference proteome</keyword>
<name>G0AP06_BORBD</name>
<dbReference type="Proteomes" id="UP000001634">
    <property type="component" value="Plasmid lp17"/>
</dbReference>
<reference key="1">
    <citation type="submission" date="2011-06" db="EMBL/GenBank/DDBJ databases">
        <authorList>
            <person name="Mongodin E.F."/>
            <person name="Casjens S.R."/>
            <person name="Fraser-Liggett C.M."/>
            <person name="Qiu W.-G."/>
            <person name="Dunn J.J."/>
            <person name="Luft B.J."/>
            <person name="Schutzer S.E."/>
        </authorList>
    </citation>
    <scope>NUCLEOTIDE SEQUENCE</scope>
    <source>
        <strain>DN127</strain>
    </source>
</reference>
<accession>G0AP06</accession>
<protein>
    <submittedName>
        <fullName evidence="1">Uncharacterized protein</fullName>
    </submittedName>
</protein>
<gene>
    <name evidence="1" type="ordered locus">BbiDN127_D0030</name>
</gene>
<evidence type="ECO:0000313" key="1">
    <source>
        <dbReference type="EMBL" id="AEL19432.1"/>
    </source>
</evidence>
<dbReference type="AlphaFoldDB" id="G0AP06"/>
<organism evidence="1 2">
    <name type="scientific">Borrelia bissettiae (strain DSM 17990 / CIP 109136 / DN127)</name>
    <name type="common">Borreliella bissettiae</name>
    <dbReference type="NCBI Taxonomy" id="521010"/>
    <lineage>
        <taxon>Bacteria</taxon>
        <taxon>Pseudomonadati</taxon>
        <taxon>Spirochaetota</taxon>
        <taxon>Spirochaetia</taxon>
        <taxon>Spirochaetales</taxon>
        <taxon>Borreliaceae</taxon>
        <taxon>Borreliella</taxon>
    </lineage>
</organism>
<sequence length="45" mass="5582">MPVLDMFFFEKFPYQKKISPFFFTHLVAFNMHSFFSRARLKIIYL</sequence>
<geneLocation type="plasmid" evidence="1 2">
    <name>lp17</name>
</geneLocation>
<dbReference type="EMBL" id="CP002756">
    <property type="protein sequence ID" value="AEL19432.1"/>
    <property type="molecule type" value="Genomic_DNA"/>
</dbReference>
<dbReference type="HOGENOM" id="CLU_3196772_0_0_12"/>
<reference evidence="1 2" key="2">
    <citation type="journal article" date="2012" name="J. Bacteriol.">
        <title>Whole-Genome Sequences of Borrelia bissettii, Borrelia valaisiana, and Borrelia spielmanii.</title>
        <authorList>
            <person name="Schutzer S.E."/>
            <person name="Fraser-Liggett C.M."/>
            <person name="Qiu W.G."/>
            <person name="Kraiczy P."/>
            <person name="Mongodin E.F."/>
            <person name="Dunn J.J."/>
            <person name="Luft B.J."/>
            <person name="Casjens S.R."/>
        </authorList>
    </citation>
    <scope>NUCLEOTIDE SEQUENCE [LARGE SCALE GENOMIC DNA]</scope>
    <source>
        <strain evidence="1 2">DN127</strain>
    </source>
</reference>
<proteinExistence type="predicted"/>
<keyword evidence="1" id="KW-0614">Plasmid</keyword>
<evidence type="ECO:0000313" key="2">
    <source>
        <dbReference type="Proteomes" id="UP000001634"/>
    </source>
</evidence>
<dbReference type="KEGG" id="bbs:BbiDN127_D0030"/>